<dbReference type="PANTHER" id="PTHR14187">
    <property type="entry name" value="ALPHA KINASE/ELONGATION FACTOR 2 KINASE"/>
    <property type="match status" value="1"/>
</dbReference>
<keyword evidence="2" id="KW-1185">Reference proteome</keyword>
<name>A0A6A5YPD1_9PLEO</name>
<organism evidence="1 2">
    <name type="scientific">Lophiotrema nucula</name>
    <dbReference type="NCBI Taxonomy" id="690887"/>
    <lineage>
        <taxon>Eukaryota</taxon>
        <taxon>Fungi</taxon>
        <taxon>Dikarya</taxon>
        <taxon>Ascomycota</taxon>
        <taxon>Pezizomycotina</taxon>
        <taxon>Dothideomycetes</taxon>
        <taxon>Pleosporomycetidae</taxon>
        <taxon>Pleosporales</taxon>
        <taxon>Lophiotremataceae</taxon>
        <taxon>Lophiotrema</taxon>
    </lineage>
</organism>
<dbReference type="OrthoDB" id="2963168at2759"/>
<evidence type="ECO:0008006" key="3">
    <source>
        <dbReference type="Google" id="ProtNLM"/>
    </source>
</evidence>
<dbReference type="PANTHER" id="PTHR14187:SF5">
    <property type="entry name" value="HEAT SHOCK 70 KDA PROTEIN 12A"/>
    <property type="match status" value="1"/>
</dbReference>
<dbReference type="SUPFAM" id="SSF53067">
    <property type="entry name" value="Actin-like ATPase domain"/>
    <property type="match status" value="2"/>
</dbReference>
<accession>A0A6A5YPD1</accession>
<dbReference type="InterPro" id="IPR043129">
    <property type="entry name" value="ATPase_NBD"/>
</dbReference>
<protein>
    <recommendedName>
        <fullName evidence="3">Actin-like ATPase domain-containing protein</fullName>
    </recommendedName>
</protein>
<proteinExistence type="predicted"/>
<evidence type="ECO:0000313" key="2">
    <source>
        <dbReference type="Proteomes" id="UP000799770"/>
    </source>
</evidence>
<dbReference type="EMBL" id="ML977345">
    <property type="protein sequence ID" value="KAF2108803.1"/>
    <property type="molecule type" value="Genomic_DNA"/>
</dbReference>
<reference evidence="1" key="1">
    <citation type="journal article" date="2020" name="Stud. Mycol.">
        <title>101 Dothideomycetes genomes: a test case for predicting lifestyles and emergence of pathogens.</title>
        <authorList>
            <person name="Haridas S."/>
            <person name="Albert R."/>
            <person name="Binder M."/>
            <person name="Bloem J."/>
            <person name="Labutti K."/>
            <person name="Salamov A."/>
            <person name="Andreopoulos B."/>
            <person name="Baker S."/>
            <person name="Barry K."/>
            <person name="Bills G."/>
            <person name="Bluhm B."/>
            <person name="Cannon C."/>
            <person name="Castanera R."/>
            <person name="Culley D."/>
            <person name="Daum C."/>
            <person name="Ezra D."/>
            <person name="Gonzalez J."/>
            <person name="Henrissat B."/>
            <person name="Kuo A."/>
            <person name="Liang C."/>
            <person name="Lipzen A."/>
            <person name="Lutzoni F."/>
            <person name="Magnuson J."/>
            <person name="Mondo S."/>
            <person name="Nolan M."/>
            <person name="Ohm R."/>
            <person name="Pangilinan J."/>
            <person name="Park H.-J."/>
            <person name="Ramirez L."/>
            <person name="Alfaro M."/>
            <person name="Sun H."/>
            <person name="Tritt A."/>
            <person name="Yoshinaga Y."/>
            <person name="Zwiers L.-H."/>
            <person name="Turgeon B."/>
            <person name="Goodwin S."/>
            <person name="Spatafora J."/>
            <person name="Crous P."/>
            <person name="Grigoriev I."/>
        </authorList>
    </citation>
    <scope>NUCLEOTIDE SEQUENCE</scope>
    <source>
        <strain evidence="1">CBS 627.86</strain>
    </source>
</reference>
<evidence type="ECO:0000313" key="1">
    <source>
        <dbReference type="EMBL" id="KAF2108803.1"/>
    </source>
</evidence>
<dbReference type="CDD" id="cd10170">
    <property type="entry name" value="ASKHA_NBD_HSP70"/>
    <property type="match status" value="1"/>
</dbReference>
<dbReference type="AlphaFoldDB" id="A0A6A5YPD1"/>
<dbReference type="Proteomes" id="UP000799770">
    <property type="component" value="Unassembled WGS sequence"/>
</dbReference>
<gene>
    <name evidence="1" type="ORF">BDV96DRAFT_692313</name>
</gene>
<sequence>MFRRAPAFGPVLDDLYMIIAIDFGTTYTGVSWTWSGRLREVDPITKWPRNASESLGTESSAKVPSRIQYNGRKPTAWGFGLDNGEDTYEWFKLLLDYENLPPEIKASDRVKYTYRKLKMWATTYSNGDALAAAVKFTSDYLRLVWSHALSVIRDQKGQTWTDGVPCKIIVSRPAIWTQLGSDRTKIAVEEAIRKSAHRCSEIEITMISEPEAAAQTMLQSPTITLRPDLTRPGDIYLICDAGGGTVDVISYELQSLQPLKLSECVEGKGDLCGAVFIDEAFDRDIRVRIGGTQEWAKLNDRQIRRIMDQWEFGIKRLFNTMSEYWIDIPGSRSELYEPGHVVGLFQHPCSRARALVQQQVEQVRQTCQRPPKAIILVGGMGASDYLAALLKEQYKNEIEIRHSNPESWNAVCKGAVMSIVENHTTVVSRISRLHYGFPFDAEYDPNDPGNFGRPRYWDHHRQLSLVEGKMRWLVHKGERVAHITQKRGLFRHRIDVGENITASHILISIHVCKESIAPDWQDASVEPLCDLIVKLDDNFAYLPTFTTPSRNLYRFVTTEVAMTPRGHSLDFEIFVENRPLEHAIRWPDGSIIGQSLAIDMDAQDVVLGETKDHARDLDI</sequence>
<dbReference type="Gene3D" id="3.30.420.40">
    <property type="match status" value="1"/>
</dbReference>